<dbReference type="RefSeq" id="WP_101009547.1">
    <property type="nucleotide sequence ID" value="NZ_FRFC01000003.1"/>
</dbReference>
<dbReference type="AlphaFoldDB" id="A0A2H1EG79"/>
<accession>A0A2H1EG79</accession>
<organism evidence="1 2">
    <name type="scientific">Nitrosotalea sinensis</name>
    <dbReference type="NCBI Taxonomy" id="1499975"/>
    <lineage>
        <taxon>Archaea</taxon>
        <taxon>Nitrososphaerota</taxon>
        <taxon>Nitrososphaeria</taxon>
        <taxon>Nitrosotaleales</taxon>
        <taxon>Nitrosotaleaceae</taxon>
        <taxon>Nitrosotalea</taxon>
    </lineage>
</organism>
<name>A0A2H1EG79_9ARCH</name>
<evidence type="ECO:0000313" key="1">
    <source>
        <dbReference type="EMBL" id="SHO45162.1"/>
    </source>
</evidence>
<dbReference type="Proteomes" id="UP000232412">
    <property type="component" value="Unassembled WGS sequence"/>
</dbReference>
<proteinExistence type="predicted"/>
<evidence type="ECO:0000313" key="2">
    <source>
        <dbReference type="Proteomes" id="UP000232412"/>
    </source>
</evidence>
<keyword evidence="2" id="KW-1185">Reference proteome</keyword>
<dbReference type="EMBL" id="FRFC01000003">
    <property type="protein sequence ID" value="SHO45162.1"/>
    <property type="molecule type" value="Genomic_DNA"/>
</dbReference>
<dbReference type="OrthoDB" id="10516at2157"/>
<sequence length="112" mass="13075">MNADRNVRSVAILDKKRRLIHSESRRGFAQPDLDKCNDSHYMECTFDISMGKKFDDLYGPIRYHHSIKDDFIMFSFPYDENVIITTSTKKISPISFATKIAILINNHFKNTK</sequence>
<protein>
    <submittedName>
        <fullName evidence="1">Uncharacterized protein</fullName>
    </submittedName>
</protein>
<reference evidence="2" key="1">
    <citation type="submission" date="2016-12" db="EMBL/GenBank/DDBJ databases">
        <authorList>
            <person name="Herbold C."/>
        </authorList>
    </citation>
    <scope>NUCLEOTIDE SEQUENCE [LARGE SCALE GENOMIC DNA]</scope>
</reference>
<gene>
    <name evidence="1" type="ORF">NSIN_20558</name>
</gene>